<evidence type="ECO:0000313" key="2">
    <source>
        <dbReference type="EMBL" id="KAK4298893.1"/>
    </source>
</evidence>
<evidence type="ECO:0000313" key="3">
    <source>
        <dbReference type="Proteomes" id="UP001292094"/>
    </source>
</evidence>
<dbReference type="Proteomes" id="UP001292094">
    <property type="component" value="Unassembled WGS sequence"/>
</dbReference>
<reference evidence="2" key="1">
    <citation type="submission" date="2023-11" db="EMBL/GenBank/DDBJ databases">
        <title>Genome assemblies of two species of porcelain crab, Petrolisthes cinctipes and Petrolisthes manimaculis (Anomura: Porcellanidae).</title>
        <authorList>
            <person name="Angst P."/>
        </authorList>
    </citation>
    <scope>NUCLEOTIDE SEQUENCE</scope>
    <source>
        <strain evidence="2">PB745_02</strain>
        <tissue evidence="2">Gill</tissue>
    </source>
</reference>
<feature type="region of interest" description="Disordered" evidence="1">
    <location>
        <begin position="54"/>
        <end position="175"/>
    </location>
</feature>
<feature type="compositionally biased region" description="Basic and acidic residues" evidence="1">
    <location>
        <begin position="71"/>
        <end position="163"/>
    </location>
</feature>
<accession>A0AAE1TUI2</accession>
<dbReference type="EMBL" id="JAWZYT010003349">
    <property type="protein sequence ID" value="KAK4298893.1"/>
    <property type="molecule type" value="Genomic_DNA"/>
</dbReference>
<keyword evidence="3" id="KW-1185">Reference proteome</keyword>
<dbReference type="AlphaFoldDB" id="A0AAE1TUI2"/>
<gene>
    <name evidence="2" type="ORF">Pmani_028795</name>
</gene>
<evidence type="ECO:0000256" key="1">
    <source>
        <dbReference type="SAM" id="MobiDB-lite"/>
    </source>
</evidence>
<protein>
    <submittedName>
        <fullName evidence="2">Uncharacterized protein</fullName>
    </submittedName>
</protein>
<organism evidence="2 3">
    <name type="scientific">Petrolisthes manimaculis</name>
    <dbReference type="NCBI Taxonomy" id="1843537"/>
    <lineage>
        <taxon>Eukaryota</taxon>
        <taxon>Metazoa</taxon>
        <taxon>Ecdysozoa</taxon>
        <taxon>Arthropoda</taxon>
        <taxon>Crustacea</taxon>
        <taxon>Multicrustacea</taxon>
        <taxon>Malacostraca</taxon>
        <taxon>Eumalacostraca</taxon>
        <taxon>Eucarida</taxon>
        <taxon>Decapoda</taxon>
        <taxon>Pleocyemata</taxon>
        <taxon>Anomura</taxon>
        <taxon>Galatheoidea</taxon>
        <taxon>Porcellanidae</taxon>
        <taxon>Petrolisthes</taxon>
    </lineage>
</organism>
<proteinExistence type="predicted"/>
<comment type="caution">
    <text evidence="2">The sequence shown here is derived from an EMBL/GenBank/DDBJ whole genome shotgun (WGS) entry which is preliminary data.</text>
</comment>
<sequence length="175" mass="19263">MESQNGPYSVALYVKTPSTPSPMFRVQAVQGLHERVQTLPSGGEVRYNLNCVQKKEKREARHKYRCAIEGQEGRTGGKDRRGGQDGRTGGKDKKEGQEIRTGGKDRREGQEGRTGGKDKKKGQDGRTGGKDRREGQEGRTGGKDRREGQEGRTGGKDTREAGHKSRCAIVSTNYT</sequence>
<name>A0AAE1TUI2_9EUCA</name>